<proteinExistence type="predicted"/>
<evidence type="ECO:0000256" key="2">
    <source>
        <dbReference type="SAM" id="Phobius"/>
    </source>
</evidence>
<evidence type="ECO:0000313" key="4">
    <source>
        <dbReference type="Proteomes" id="UP000680634"/>
    </source>
</evidence>
<feature type="transmembrane region" description="Helical" evidence="2">
    <location>
        <begin position="35"/>
        <end position="56"/>
    </location>
</feature>
<keyword evidence="2" id="KW-1133">Transmembrane helix</keyword>
<comment type="caution">
    <text evidence="3">The sequence shown here is derived from an EMBL/GenBank/DDBJ whole genome shotgun (WGS) entry which is preliminary data.</text>
</comment>
<name>A0ABS5JNU8_9GAMM</name>
<reference evidence="4" key="1">
    <citation type="submission" date="2023-07" db="EMBL/GenBank/DDBJ databases">
        <title>Genome-inferred correspondence between phylogeny and metabolic traits in the wild Drosophila gut microbiome.</title>
        <authorList>
            <person name="Bueno E."/>
            <person name="Blow F."/>
            <person name="Douglas A.E."/>
        </authorList>
    </citation>
    <scope>NUCLEOTIDE SEQUENCE [LARGE SCALE GENOMIC DNA]</scope>
    <source>
        <strain evidence="4">JGM97</strain>
    </source>
</reference>
<keyword evidence="2" id="KW-0812">Transmembrane</keyword>
<evidence type="ECO:0000313" key="3">
    <source>
        <dbReference type="EMBL" id="MBS0971544.1"/>
    </source>
</evidence>
<keyword evidence="4" id="KW-1185">Reference proteome</keyword>
<protein>
    <recommendedName>
        <fullName evidence="5">General secretion pathway protein GspB</fullName>
    </recommendedName>
</protein>
<gene>
    <name evidence="3" type="ORF">JK232_21920</name>
</gene>
<accession>A0ABS5JNU8</accession>
<sequence>MSFRLHQAMNLRLQGGAPAKLRAPFKRTCIKAGGLLLWGCWMGLFAVQGAYLHIAWTSRHPEPPVLQGPSQDREYTLSPMHYLFKTRPLPAANEPEAETEPVENIAEPMDDQAEAEDINEEEDVALVEEEADTTISKDDTVDPALKARVQQALAELEEDDPA</sequence>
<evidence type="ECO:0000256" key="1">
    <source>
        <dbReference type="SAM" id="MobiDB-lite"/>
    </source>
</evidence>
<feature type="compositionally biased region" description="Acidic residues" evidence="1">
    <location>
        <begin position="108"/>
        <end position="118"/>
    </location>
</feature>
<keyword evidence="2" id="KW-0472">Membrane</keyword>
<feature type="region of interest" description="Disordered" evidence="1">
    <location>
        <begin position="87"/>
        <end position="118"/>
    </location>
</feature>
<organism evidence="3 4">
    <name type="scientific">Nissabacter archeti</name>
    <dbReference type="NCBI Taxonomy" id="1917880"/>
    <lineage>
        <taxon>Bacteria</taxon>
        <taxon>Pseudomonadati</taxon>
        <taxon>Pseudomonadota</taxon>
        <taxon>Gammaproteobacteria</taxon>
        <taxon>Enterobacterales</taxon>
        <taxon>Yersiniaceae</taxon>
        <taxon>Nissabacter</taxon>
    </lineage>
</organism>
<dbReference type="EMBL" id="JAERKB010000022">
    <property type="protein sequence ID" value="MBS0971544.1"/>
    <property type="molecule type" value="Genomic_DNA"/>
</dbReference>
<evidence type="ECO:0008006" key="5">
    <source>
        <dbReference type="Google" id="ProtNLM"/>
    </source>
</evidence>
<dbReference type="RefSeq" id="WP_212589694.1">
    <property type="nucleotide sequence ID" value="NZ_JAERKB010000022.1"/>
</dbReference>
<dbReference type="Proteomes" id="UP000680634">
    <property type="component" value="Unassembled WGS sequence"/>
</dbReference>